<evidence type="ECO:0000256" key="9">
    <source>
        <dbReference type="ARBA" id="ARBA00023163"/>
    </source>
</evidence>
<evidence type="ECO:0000256" key="3">
    <source>
        <dbReference type="ARBA" id="ARBA00009730"/>
    </source>
</evidence>
<dbReference type="Gene3D" id="2.20.25.190">
    <property type="match status" value="1"/>
</dbReference>
<evidence type="ECO:0000256" key="8">
    <source>
        <dbReference type="ARBA" id="ARBA00023015"/>
    </source>
</evidence>
<evidence type="ECO:0000256" key="1">
    <source>
        <dbReference type="ARBA" id="ARBA00003357"/>
    </source>
</evidence>
<comment type="similarity">
    <text evidence="3 11">Belongs to the ELOF1 family.</text>
</comment>
<keyword evidence="8 11" id="KW-0805">Transcription regulation</keyword>
<dbReference type="PANTHER" id="PTHR20934">
    <property type="entry name" value="TRANSCRIPTION ELONGATION FACTOR 1 HOMOLOG"/>
    <property type="match status" value="1"/>
</dbReference>
<reference evidence="13" key="2">
    <citation type="submission" date="2013-12" db="EMBL/GenBank/DDBJ databases">
        <authorList>
            <person name="Yu Y."/>
            <person name="Lee S."/>
            <person name="de Baynast K."/>
            <person name="Wissotski M."/>
            <person name="Liu L."/>
            <person name="Talag J."/>
            <person name="Goicoechea J."/>
            <person name="Angelova A."/>
            <person name="Jetty R."/>
            <person name="Kudrna D."/>
            <person name="Golser W."/>
            <person name="Rivera L."/>
            <person name="Zhang J."/>
            <person name="Wing R."/>
        </authorList>
    </citation>
    <scope>NUCLEOTIDE SEQUENCE</scope>
</reference>
<keyword evidence="10 11" id="KW-0539">Nucleus</keyword>
<evidence type="ECO:0000256" key="5">
    <source>
        <dbReference type="ARBA" id="ARBA00022723"/>
    </source>
</evidence>
<evidence type="ECO:0000256" key="2">
    <source>
        <dbReference type="ARBA" id="ARBA00004123"/>
    </source>
</evidence>
<sequence>MGKRKSRMSKVMATAKKAAPKLETAFDCPFCNHSGGVECRIDMKHMIAEATCFKCLETYSTVAHALTEPVDVYSDWIDACHLANAANDAGDDNDRRHKTKPMLP</sequence>
<accession>A0A0D9WM47</accession>
<keyword evidence="13" id="KW-1185">Reference proteome</keyword>
<dbReference type="SUPFAM" id="SSF57783">
    <property type="entry name" value="Zinc beta-ribbon"/>
    <property type="match status" value="1"/>
</dbReference>
<organism evidence="12 13">
    <name type="scientific">Leersia perrieri</name>
    <dbReference type="NCBI Taxonomy" id="77586"/>
    <lineage>
        <taxon>Eukaryota</taxon>
        <taxon>Viridiplantae</taxon>
        <taxon>Streptophyta</taxon>
        <taxon>Embryophyta</taxon>
        <taxon>Tracheophyta</taxon>
        <taxon>Spermatophyta</taxon>
        <taxon>Magnoliopsida</taxon>
        <taxon>Liliopsida</taxon>
        <taxon>Poales</taxon>
        <taxon>Poaceae</taxon>
        <taxon>BOP clade</taxon>
        <taxon>Oryzoideae</taxon>
        <taxon>Oryzeae</taxon>
        <taxon>Oryzinae</taxon>
        <taxon>Leersia</taxon>
    </lineage>
</organism>
<dbReference type="GO" id="GO:0008270">
    <property type="term" value="F:zinc ion binding"/>
    <property type="evidence" value="ECO:0007669"/>
    <property type="project" value="UniProtKB-KW"/>
</dbReference>
<reference evidence="12 13" key="1">
    <citation type="submission" date="2012-08" db="EMBL/GenBank/DDBJ databases">
        <title>Oryza genome evolution.</title>
        <authorList>
            <person name="Wing R.A."/>
        </authorList>
    </citation>
    <scope>NUCLEOTIDE SEQUENCE</scope>
</reference>
<evidence type="ECO:0000256" key="6">
    <source>
        <dbReference type="ARBA" id="ARBA00022771"/>
    </source>
</evidence>
<keyword evidence="7 11" id="KW-0862">Zinc</keyword>
<dbReference type="PANTHER" id="PTHR20934:SF25">
    <property type="entry name" value="TRANSCRIPTION ELONGATION FACTOR 1 HOMOLOG"/>
    <property type="match status" value="1"/>
</dbReference>
<protein>
    <recommendedName>
        <fullName evidence="4 11">Transcription elongation factor 1 homolog</fullName>
    </recommendedName>
</protein>
<dbReference type="GO" id="GO:0008023">
    <property type="term" value="C:transcription elongation factor complex"/>
    <property type="evidence" value="ECO:0007669"/>
    <property type="project" value="TreeGrafter"/>
</dbReference>
<dbReference type="GO" id="GO:0006368">
    <property type="term" value="P:transcription elongation by RNA polymerase II"/>
    <property type="evidence" value="ECO:0007669"/>
    <property type="project" value="TreeGrafter"/>
</dbReference>
<evidence type="ECO:0000256" key="7">
    <source>
        <dbReference type="ARBA" id="ARBA00022833"/>
    </source>
</evidence>
<keyword evidence="9 11" id="KW-0804">Transcription</keyword>
<keyword evidence="6 11" id="KW-0863">Zinc-finger</keyword>
<dbReference type="EnsemblPlants" id="LPERR06G03500.3">
    <property type="protein sequence ID" value="LPERR06G03500.3"/>
    <property type="gene ID" value="LPERR06G03500"/>
</dbReference>
<comment type="subcellular location">
    <subcellularLocation>
        <location evidence="2 11">Nucleus</location>
    </subcellularLocation>
</comment>
<dbReference type="GO" id="GO:0000993">
    <property type="term" value="F:RNA polymerase II complex binding"/>
    <property type="evidence" value="ECO:0007669"/>
    <property type="project" value="TreeGrafter"/>
</dbReference>
<keyword evidence="5 11" id="KW-0479">Metal-binding</keyword>
<reference evidence="12" key="3">
    <citation type="submission" date="2015-04" db="UniProtKB">
        <authorList>
            <consortium name="EnsemblPlants"/>
        </authorList>
    </citation>
    <scope>IDENTIFICATION</scope>
</reference>
<evidence type="ECO:0000256" key="10">
    <source>
        <dbReference type="ARBA" id="ARBA00023242"/>
    </source>
</evidence>
<dbReference type="HOGENOM" id="CLU_105983_2_2_1"/>
<dbReference type="InterPro" id="IPR007808">
    <property type="entry name" value="Elf1"/>
</dbReference>
<dbReference type="FunFam" id="2.20.25.190:FF:000001">
    <property type="entry name" value="Transcription elongation factor 1 homolog"/>
    <property type="match status" value="1"/>
</dbReference>
<proteinExistence type="inferred from homology"/>
<dbReference type="Proteomes" id="UP000032180">
    <property type="component" value="Chromosome 6"/>
</dbReference>
<evidence type="ECO:0000313" key="12">
    <source>
        <dbReference type="EnsemblPlants" id="LPERR06G03500.3"/>
    </source>
</evidence>
<dbReference type="Pfam" id="PF05129">
    <property type="entry name" value="Zn_ribbon_Elf1"/>
    <property type="match status" value="1"/>
</dbReference>
<dbReference type="AlphaFoldDB" id="A0A0D9WM47"/>
<comment type="function">
    <text evidence="1 11">Transcription elongation factor implicated in the maintenance of proper chromatin structure in actively transcribed regions.</text>
</comment>
<dbReference type="Gramene" id="LPERR06G03500.3">
    <property type="protein sequence ID" value="LPERR06G03500.3"/>
    <property type="gene ID" value="LPERR06G03500"/>
</dbReference>
<evidence type="ECO:0000256" key="11">
    <source>
        <dbReference type="RuleBase" id="RU364033"/>
    </source>
</evidence>
<name>A0A0D9WM47_9ORYZ</name>
<evidence type="ECO:0000256" key="4">
    <source>
        <dbReference type="ARBA" id="ARBA00014973"/>
    </source>
</evidence>
<dbReference type="InterPro" id="IPR038567">
    <property type="entry name" value="T_Elf1_sf"/>
</dbReference>
<evidence type="ECO:0000313" key="13">
    <source>
        <dbReference type="Proteomes" id="UP000032180"/>
    </source>
</evidence>